<feature type="region of interest" description="Disordered" evidence="1">
    <location>
        <begin position="150"/>
        <end position="169"/>
    </location>
</feature>
<feature type="region of interest" description="Disordered" evidence="1">
    <location>
        <begin position="19"/>
        <end position="63"/>
    </location>
</feature>
<keyword evidence="2" id="KW-0812">Transmembrane</keyword>
<dbReference type="RefSeq" id="WP_172164906.1">
    <property type="nucleotide sequence ID" value="NZ_CP053716.1"/>
</dbReference>
<organism evidence="3 4">
    <name type="scientific">Berryella wangjianweii</name>
    <dbReference type="NCBI Taxonomy" id="2734634"/>
    <lineage>
        <taxon>Bacteria</taxon>
        <taxon>Bacillati</taxon>
        <taxon>Actinomycetota</taxon>
        <taxon>Coriobacteriia</taxon>
        <taxon>Eggerthellales</taxon>
        <taxon>Eggerthellaceae</taxon>
        <taxon>Berryella</taxon>
    </lineage>
</organism>
<accession>A0A6M8J747</accession>
<dbReference type="Proteomes" id="UP000503297">
    <property type="component" value="Chromosome"/>
</dbReference>
<protein>
    <submittedName>
        <fullName evidence="3">Uncharacterized protein</fullName>
    </submittedName>
</protein>
<evidence type="ECO:0000256" key="2">
    <source>
        <dbReference type="SAM" id="Phobius"/>
    </source>
</evidence>
<feature type="transmembrane region" description="Helical" evidence="2">
    <location>
        <begin position="105"/>
        <end position="129"/>
    </location>
</feature>
<evidence type="ECO:0000256" key="1">
    <source>
        <dbReference type="SAM" id="MobiDB-lite"/>
    </source>
</evidence>
<feature type="transmembrane region" description="Helical" evidence="2">
    <location>
        <begin position="75"/>
        <end position="93"/>
    </location>
</feature>
<keyword evidence="4" id="KW-1185">Reference proteome</keyword>
<dbReference type="EMBL" id="CP053716">
    <property type="protein sequence ID" value="QKF07438.1"/>
    <property type="molecule type" value="Genomic_DNA"/>
</dbReference>
<evidence type="ECO:0000313" key="3">
    <source>
        <dbReference type="EMBL" id="QKF07438.1"/>
    </source>
</evidence>
<keyword evidence="2" id="KW-1133">Transmembrane helix</keyword>
<gene>
    <name evidence="3" type="ORF">HLV38_04370</name>
</gene>
<dbReference type="AlphaFoldDB" id="A0A6M8J747"/>
<sequence length="325" mass="33780">MPQGTLFCSECGTALPSQPVALNDTDGAAAAPEPAPEAPTAATSAADAPAPSGPASFGPPPVDSDNQPFYGKTPVVILALIFFPLIGIILMWLKSCRWAKGAKIAVSVVYGILTVAWIAFVIFAFSFALSVGSTSSSGLNSSYGSNAGDSSSAIESPSNGSQNNAGADGKDAPIDRARLTASNGQISAYALAKLNGEQLVRLAEERGLTYDAELGGWTADNGLSLTVLNPNNSLDAIPADKLRGMSRSELDRCILMSGELRNNGKLESMTKAQLDDLLQTDLTEELPSGEEDTRSFLIKQPSDIAGHIAMVGIDDEGSLIVAVFK</sequence>
<reference evidence="4" key="1">
    <citation type="submission" date="2020-05" db="EMBL/GenBank/DDBJ databases">
        <title>Novel species in genus Nocardioides.</title>
        <authorList>
            <person name="Zhang G."/>
        </authorList>
    </citation>
    <scope>NUCLEOTIDE SEQUENCE [LARGE SCALE GENOMIC DNA]</scope>
    <source>
        <strain evidence="4">zg-1050</strain>
    </source>
</reference>
<dbReference type="KEGG" id="bwa:HLV38_04370"/>
<evidence type="ECO:0000313" key="4">
    <source>
        <dbReference type="Proteomes" id="UP000503297"/>
    </source>
</evidence>
<keyword evidence="2" id="KW-0472">Membrane</keyword>
<proteinExistence type="predicted"/>
<feature type="compositionally biased region" description="Polar residues" evidence="1">
    <location>
        <begin position="154"/>
        <end position="165"/>
    </location>
</feature>
<name>A0A6M8J747_9ACTN</name>
<feature type="compositionally biased region" description="Low complexity" evidence="1">
    <location>
        <begin position="24"/>
        <end position="56"/>
    </location>
</feature>